<evidence type="ECO:0000256" key="1">
    <source>
        <dbReference type="SAM" id="MobiDB-lite"/>
    </source>
</evidence>
<accession>A0A4P8PJV8</accession>
<reference evidence="2" key="1">
    <citation type="submission" date="2018-12" db="EMBL/GenBank/DDBJ databases">
        <title>Singled stranded DNA viruses identified in blackflies (Austrosimulium ungulatum) sampled in New Zealand.</title>
        <authorList>
            <person name="Kraberger S."/>
            <person name="Fontenele R.S."/>
            <person name="Schmidlin K."/>
            <person name="Walters M."/>
            <person name="Varsani A."/>
        </authorList>
    </citation>
    <scope>NUCLEOTIDE SEQUENCE [LARGE SCALE GENOMIC DNA]</scope>
    <source>
        <strain evidence="2">024</strain>
    </source>
</reference>
<sequence>MAKRHQPGLRTQGEAKSSQGTQWTGQDAAEAQSKPGRRVDSEVSKKKIQLKKLYNKKIPNRQKQITNSIWTDGSSATMHKSKKYGTIGLHTYRRACPGHDLRIR</sequence>
<organism evidence="2">
    <name type="scientific">Blackfly microvirus SF02</name>
    <dbReference type="NCBI Taxonomy" id="2576452"/>
    <lineage>
        <taxon>Viruses</taxon>
        <taxon>Monodnaviria</taxon>
        <taxon>Sangervirae</taxon>
        <taxon>Phixviricota</taxon>
        <taxon>Malgrandaviricetes</taxon>
        <taxon>Petitvirales</taxon>
        <taxon>Microviridae</taxon>
        <taxon>Microvirus</taxon>
    </lineage>
</organism>
<protein>
    <submittedName>
        <fullName evidence="2">Uncharacterized protein</fullName>
    </submittedName>
</protein>
<evidence type="ECO:0000313" key="2">
    <source>
        <dbReference type="EMBL" id="QCQ84627.1"/>
    </source>
</evidence>
<dbReference type="Proteomes" id="UP000324792">
    <property type="component" value="Segment"/>
</dbReference>
<feature type="compositionally biased region" description="Polar residues" evidence="1">
    <location>
        <begin position="14"/>
        <end position="25"/>
    </location>
</feature>
<feature type="region of interest" description="Disordered" evidence="1">
    <location>
        <begin position="1"/>
        <end position="45"/>
    </location>
</feature>
<proteinExistence type="predicted"/>
<name>A0A4P8PJV8_9VIRU</name>
<dbReference type="EMBL" id="MK249138">
    <property type="protein sequence ID" value="QCQ84627.1"/>
    <property type="molecule type" value="Genomic_DNA"/>
</dbReference>